<dbReference type="Pfam" id="PF04926">
    <property type="entry name" value="PAP_RNA-bind"/>
    <property type="match status" value="1"/>
</dbReference>
<keyword evidence="5" id="KW-0808">Transferase</keyword>
<organism evidence="13 14">
    <name type="scientific">Stephanodiscus triporus</name>
    <dbReference type="NCBI Taxonomy" id="2934178"/>
    <lineage>
        <taxon>Eukaryota</taxon>
        <taxon>Sar</taxon>
        <taxon>Stramenopiles</taxon>
        <taxon>Ochrophyta</taxon>
        <taxon>Bacillariophyta</taxon>
        <taxon>Coscinodiscophyceae</taxon>
        <taxon>Thalassiosirophycidae</taxon>
        <taxon>Stephanodiscales</taxon>
        <taxon>Stephanodiscaceae</taxon>
        <taxon>Stephanodiscus</taxon>
    </lineage>
</organism>
<dbReference type="Pfam" id="PF01909">
    <property type="entry name" value="NTP_transf_2"/>
    <property type="match status" value="1"/>
</dbReference>
<keyword evidence="6" id="KW-0547">Nucleotide-binding</keyword>
<evidence type="ECO:0000256" key="2">
    <source>
        <dbReference type="ARBA" id="ARBA00010912"/>
    </source>
</evidence>
<dbReference type="Proteomes" id="UP001530315">
    <property type="component" value="Unassembled WGS sequence"/>
</dbReference>
<feature type="region of interest" description="Disordered" evidence="9">
    <location>
        <begin position="104"/>
        <end position="125"/>
    </location>
</feature>
<comment type="subcellular location">
    <subcellularLocation>
        <location evidence="1">Nucleus</location>
    </subcellularLocation>
</comment>
<dbReference type="EC" id="2.7.7.19" evidence="3"/>
<evidence type="ECO:0000256" key="8">
    <source>
        <dbReference type="ARBA" id="ARBA00023242"/>
    </source>
</evidence>
<dbReference type="Gene3D" id="1.10.1410.10">
    <property type="match status" value="1"/>
</dbReference>
<dbReference type="InterPro" id="IPR011068">
    <property type="entry name" value="NuclTrfase_I-like_C"/>
</dbReference>
<evidence type="ECO:0000256" key="3">
    <source>
        <dbReference type="ARBA" id="ARBA00012388"/>
    </source>
</evidence>
<dbReference type="EMBL" id="JALLAZ020000358">
    <property type="protein sequence ID" value="KAL3797191.1"/>
    <property type="molecule type" value="Genomic_DNA"/>
</dbReference>
<dbReference type="SUPFAM" id="SSF81301">
    <property type="entry name" value="Nucleotidyltransferase"/>
    <property type="match status" value="1"/>
</dbReference>
<feature type="region of interest" description="Disordered" evidence="9">
    <location>
        <begin position="152"/>
        <end position="178"/>
    </location>
</feature>
<dbReference type="InterPro" id="IPR007010">
    <property type="entry name" value="PolA_pol_RNA-bd_dom"/>
</dbReference>
<sequence length="529" mass="59134">MDDVIHNRSRNRKQERRPPPAPFDERQGQQRERQQHQQSQKKKNKSSKDDNDDRLSESLRELCASSRLRLVESASGTLRRRRVMRDLGAMLSAWSESLLDLAPPHGADRGDTRAPDDDVDDATNTVTTTTTTKTKTTTKTTTTIGEAPAGATTKMTASRNTTGAAAAAAADDDAGPPPPPALLSFGSYRLGVHAPDADVDCLVLAPPHCTRDDFFGGWVERLGKMMVDGGRISGLHPVARQVWPEGEAWAANHGLYANVLGFLGGVNWAILVCWVCERNPNESPSRLLQIFFRTFANWKWPDPVSLSKQQNNPPVGVQLFPTWDPVKNYRDSKHVMPIITPCYPPMNSSYNVGEPQLRRIRDELLRASKLCDYIMNDKSSSSCSCWDALFKGNDFFKQHANYLQVEIIGSNEDEFRSWFGLCESRMRLLILGLESPVDGVQAYPYAKFFHRQEKKDVEGGNDAENIKYVTSHFVGVRFAHTAKRVDLGPLVMDFLQVVNSFEGRSSGMDLTMHIVTKKDLPSYVFADSN</sequence>
<dbReference type="Gene3D" id="3.30.70.590">
    <property type="entry name" value="Poly(A) polymerase predicted RNA binding domain"/>
    <property type="match status" value="1"/>
</dbReference>
<reference evidence="13 14" key="1">
    <citation type="submission" date="2024-10" db="EMBL/GenBank/DDBJ databases">
        <title>Updated reference genomes for cyclostephanoid diatoms.</title>
        <authorList>
            <person name="Roberts W.R."/>
            <person name="Alverson A.J."/>
        </authorList>
    </citation>
    <scope>NUCLEOTIDE SEQUENCE [LARGE SCALE GENOMIC DNA]</scope>
    <source>
        <strain evidence="13 14">AJA276-08</strain>
    </source>
</reference>
<dbReference type="InterPro" id="IPR007012">
    <property type="entry name" value="PolA_pol_cen_dom"/>
</dbReference>
<dbReference type="InterPro" id="IPR002934">
    <property type="entry name" value="Polymerase_NTP_transf_dom"/>
</dbReference>
<evidence type="ECO:0000256" key="1">
    <source>
        <dbReference type="ARBA" id="ARBA00004123"/>
    </source>
</evidence>
<evidence type="ECO:0000313" key="14">
    <source>
        <dbReference type="Proteomes" id="UP001530315"/>
    </source>
</evidence>
<feature type="compositionally biased region" description="Basic and acidic residues" evidence="9">
    <location>
        <begin position="46"/>
        <end position="56"/>
    </location>
</feature>
<protein>
    <recommendedName>
        <fullName evidence="3">polynucleotide adenylyltransferase</fullName>
        <ecNumber evidence="3">2.7.7.19</ecNumber>
    </recommendedName>
</protein>
<keyword evidence="7" id="KW-0067">ATP-binding</keyword>
<feature type="compositionally biased region" description="Basic and acidic residues" evidence="9">
    <location>
        <begin position="23"/>
        <end position="35"/>
    </location>
</feature>
<feature type="compositionally biased region" description="Basic and acidic residues" evidence="9">
    <location>
        <begin position="106"/>
        <end position="116"/>
    </location>
</feature>
<dbReference type="GO" id="GO:0005634">
    <property type="term" value="C:nucleus"/>
    <property type="evidence" value="ECO:0007669"/>
    <property type="project" value="UniProtKB-SubCell"/>
</dbReference>
<dbReference type="PANTHER" id="PTHR10682">
    <property type="entry name" value="POLY A POLYMERASE"/>
    <property type="match status" value="1"/>
</dbReference>
<dbReference type="SUPFAM" id="SSF81631">
    <property type="entry name" value="PAP/OAS1 substrate-binding domain"/>
    <property type="match status" value="1"/>
</dbReference>
<feature type="domain" description="Poly(A) polymerase central" evidence="12">
    <location>
        <begin position="248"/>
        <end position="390"/>
    </location>
</feature>
<dbReference type="PANTHER" id="PTHR10682:SF10">
    <property type="entry name" value="POLYNUCLEOTIDE ADENYLYLTRANSFERASE"/>
    <property type="match status" value="1"/>
</dbReference>
<evidence type="ECO:0000313" key="13">
    <source>
        <dbReference type="EMBL" id="KAL3797191.1"/>
    </source>
</evidence>
<evidence type="ECO:0000259" key="12">
    <source>
        <dbReference type="Pfam" id="PF04928"/>
    </source>
</evidence>
<evidence type="ECO:0000256" key="6">
    <source>
        <dbReference type="ARBA" id="ARBA00022741"/>
    </source>
</evidence>
<accession>A0ABD3QBW9</accession>
<feature type="domain" description="Poly(A) polymerase RNA-binding" evidence="11">
    <location>
        <begin position="394"/>
        <end position="455"/>
    </location>
</feature>
<evidence type="ECO:0000256" key="5">
    <source>
        <dbReference type="ARBA" id="ARBA00022679"/>
    </source>
</evidence>
<dbReference type="Pfam" id="PF04928">
    <property type="entry name" value="PAP_central"/>
    <property type="match status" value="1"/>
</dbReference>
<dbReference type="InterPro" id="IPR043519">
    <property type="entry name" value="NT_sf"/>
</dbReference>
<dbReference type="AlphaFoldDB" id="A0ABD3QBW9"/>
<evidence type="ECO:0000256" key="9">
    <source>
        <dbReference type="SAM" id="MobiDB-lite"/>
    </source>
</evidence>
<evidence type="ECO:0000256" key="4">
    <source>
        <dbReference type="ARBA" id="ARBA00022664"/>
    </source>
</evidence>
<dbReference type="GO" id="GO:0006397">
    <property type="term" value="P:mRNA processing"/>
    <property type="evidence" value="ECO:0007669"/>
    <property type="project" value="UniProtKB-KW"/>
</dbReference>
<feature type="region of interest" description="Disordered" evidence="9">
    <location>
        <begin position="1"/>
        <end position="56"/>
    </location>
</feature>
<feature type="compositionally biased region" description="Polar residues" evidence="9">
    <location>
        <begin position="153"/>
        <end position="162"/>
    </location>
</feature>
<evidence type="ECO:0000259" key="11">
    <source>
        <dbReference type="Pfam" id="PF04926"/>
    </source>
</evidence>
<proteinExistence type="inferred from homology"/>
<evidence type="ECO:0000259" key="10">
    <source>
        <dbReference type="Pfam" id="PF01909"/>
    </source>
</evidence>
<feature type="domain" description="Polymerase nucleotidyl transferase" evidence="10">
    <location>
        <begin position="185"/>
        <end position="210"/>
    </location>
</feature>
<dbReference type="GO" id="GO:0005524">
    <property type="term" value="F:ATP binding"/>
    <property type="evidence" value="ECO:0007669"/>
    <property type="project" value="UniProtKB-KW"/>
</dbReference>
<dbReference type="Gene3D" id="3.30.460.10">
    <property type="entry name" value="Beta Polymerase, domain 2"/>
    <property type="match status" value="1"/>
</dbReference>
<keyword evidence="8" id="KW-0539">Nucleus</keyword>
<name>A0ABD3QBW9_9STRA</name>
<dbReference type="SUPFAM" id="SSF55003">
    <property type="entry name" value="PAP/Archaeal CCA-adding enzyme, C-terminal domain"/>
    <property type="match status" value="1"/>
</dbReference>
<comment type="caution">
    <text evidence="13">The sequence shown here is derived from an EMBL/GenBank/DDBJ whole genome shotgun (WGS) entry which is preliminary data.</text>
</comment>
<keyword evidence="14" id="KW-1185">Reference proteome</keyword>
<keyword evidence="4" id="KW-0507">mRNA processing</keyword>
<evidence type="ECO:0000256" key="7">
    <source>
        <dbReference type="ARBA" id="ARBA00022840"/>
    </source>
</evidence>
<gene>
    <name evidence="13" type="ORF">ACHAW5_006053</name>
</gene>
<dbReference type="GO" id="GO:1990817">
    <property type="term" value="F:poly(A) RNA polymerase activity"/>
    <property type="evidence" value="ECO:0007669"/>
    <property type="project" value="UniProtKB-EC"/>
</dbReference>
<comment type="similarity">
    <text evidence="2">Belongs to the poly(A) polymerase family.</text>
</comment>